<feature type="compositionally biased region" description="Basic and acidic residues" evidence="1">
    <location>
        <begin position="151"/>
        <end position="166"/>
    </location>
</feature>
<dbReference type="EMBL" id="JZBS01003859">
    <property type="protein sequence ID" value="KKK13228.1"/>
    <property type="molecule type" value="Genomic_DNA"/>
</dbReference>
<evidence type="ECO:0008006" key="4">
    <source>
        <dbReference type="Google" id="ProtNLM"/>
    </source>
</evidence>
<dbReference type="Proteomes" id="UP000034291">
    <property type="component" value="Unassembled WGS sequence"/>
</dbReference>
<accession>A0A0F8U100</accession>
<dbReference type="OrthoDB" id="3555317at2759"/>
<feature type="region of interest" description="Disordered" evidence="1">
    <location>
        <begin position="1"/>
        <end position="32"/>
    </location>
</feature>
<reference evidence="2 3" key="1">
    <citation type="submission" date="2015-02" db="EMBL/GenBank/DDBJ databases">
        <title>Draft Genome Sequences of Two Closely-Related Aflatoxigenic Aspergillus Species Obtained from the Cote d'Ivoire.</title>
        <authorList>
            <person name="Moore G.G."/>
            <person name="Beltz S.B."/>
            <person name="Mack B.M."/>
        </authorList>
    </citation>
    <scope>NUCLEOTIDE SEQUENCE [LARGE SCALE GENOMIC DNA]</scope>
    <source>
        <strain evidence="2 3">SRRC1468</strain>
    </source>
</reference>
<evidence type="ECO:0000313" key="2">
    <source>
        <dbReference type="EMBL" id="KKK13228.1"/>
    </source>
</evidence>
<dbReference type="GO" id="GO:0003700">
    <property type="term" value="F:DNA-binding transcription factor activity"/>
    <property type="evidence" value="ECO:0007669"/>
    <property type="project" value="InterPro"/>
</dbReference>
<organism evidence="2 3">
    <name type="scientific">Aspergillus rambellii</name>
    <dbReference type="NCBI Taxonomy" id="308745"/>
    <lineage>
        <taxon>Eukaryota</taxon>
        <taxon>Fungi</taxon>
        <taxon>Dikarya</taxon>
        <taxon>Ascomycota</taxon>
        <taxon>Pezizomycotina</taxon>
        <taxon>Eurotiomycetes</taxon>
        <taxon>Eurotiomycetidae</taxon>
        <taxon>Eurotiales</taxon>
        <taxon>Aspergillaceae</taxon>
        <taxon>Aspergillus</taxon>
        <taxon>Aspergillus subgen. Nidulantes</taxon>
    </lineage>
</organism>
<dbReference type="InterPro" id="IPR046347">
    <property type="entry name" value="bZIP_sf"/>
</dbReference>
<feature type="region of interest" description="Disordered" evidence="1">
    <location>
        <begin position="62"/>
        <end position="89"/>
    </location>
</feature>
<proteinExistence type="predicted"/>
<dbReference type="AlphaFoldDB" id="A0A0F8U100"/>
<keyword evidence="3" id="KW-1185">Reference proteome</keyword>
<dbReference type="Gene3D" id="1.20.5.170">
    <property type="match status" value="1"/>
</dbReference>
<dbReference type="CDD" id="cd14688">
    <property type="entry name" value="bZIP_YAP"/>
    <property type="match status" value="1"/>
</dbReference>
<protein>
    <recommendedName>
        <fullName evidence="4">BZIP domain-containing protein</fullName>
    </recommendedName>
</protein>
<dbReference type="PANTHER" id="PTHR40618:SF1">
    <property type="entry name" value="B-ZIP TRANSCRIPTION FACTOR (EUROFUNG)"/>
    <property type="match status" value="1"/>
</dbReference>
<sequence length="519" mass="57165">MSQTTSQMLPDAMGSGSKMPLYSWDQPVSRAPLSPRVRPAQMANFWATPQLTSLLSATSYPVPEPVHSQDHLPPADQEPVPLLGGVVIDSSSSGIVDDDLLSHHEEDSRASVSPDTSHSDQSQTAAHRPSKRQRMSNPNGEAVRKRGRPRKPIDGAKGEDPEERRRMQVRMAQRAYRSRKEASISSLKSRITHLETTVERMNTAVLSFGDELVHSGALESHPDLLQPLRDTVQKCLVMPTAGTGSGSAAHTQDSNTTMPSSAALHYLLPPSDPGAGHSPPFGFTTTGPNDANWSIYRSPSFSSSSEIVDTMEIPDFIDQLHVACRYQAYLLAANTSVPMRRIEAPFRMLLSIMPRASITAYFKDWLLARANNKPLTQWDHVPYFCVGGAGTHYHLGSETSYSPKRPALPHQTWSSEPEPLSRFPTDIQEDLDEDWFDLQDLEGFLRAKHVTLPTCPPSDIKIGPLERGPLANTAANVTRLIQSLISRAMCLGRSPGFRRKDVESALADFRNASLSIMSF</sequence>
<evidence type="ECO:0000256" key="1">
    <source>
        <dbReference type="SAM" id="MobiDB-lite"/>
    </source>
</evidence>
<feature type="region of interest" description="Disordered" evidence="1">
    <location>
        <begin position="103"/>
        <end position="168"/>
    </location>
</feature>
<evidence type="ECO:0000313" key="3">
    <source>
        <dbReference type="Proteomes" id="UP000034291"/>
    </source>
</evidence>
<name>A0A0F8U100_9EURO</name>
<dbReference type="PANTHER" id="PTHR40618">
    <property type="entry name" value="B-ZIP TRANSCRIPTION FACTOR (EUROFUNG)-RELATED"/>
    <property type="match status" value="1"/>
</dbReference>
<gene>
    <name evidence="2" type="ORF">ARAM_000551</name>
</gene>
<feature type="compositionally biased region" description="Polar residues" evidence="1">
    <location>
        <begin position="110"/>
        <end position="125"/>
    </location>
</feature>
<comment type="caution">
    <text evidence="2">The sequence shown here is derived from an EMBL/GenBank/DDBJ whole genome shotgun (WGS) entry which is preliminary data.</text>
</comment>
<dbReference type="SUPFAM" id="SSF57959">
    <property type="entry name" value="Leucine zipper domain"/>
    <property type="match status" value="1"/>
</dbReference>